<keyword evidence="6" id="KW-1185">Reference proteome</keyword>
<dbReference type="Pfam" id="PF13416">
    <property type="entry name" value="SBP_bac_8"/>
    <property type="match status" value="1"/>
</dbReference>
<dbReference type="InterPro" id="IPR006059">
    <property type="entry name" value="SBP"/>
</dbReference>
<protein>
    <submittedName>
        <fullName evidence="5">ABC transporter substrate-binding protein</fullName>
    </submittedName>
</protein>
<evidence type="ECO:0000256" key="3">
    <source>
        <dbReference type="ARBA" id="ARBA00022729"/>
    </source>
</evidence>
<evidence type="ECO:0000313" key="6">
    <source>
        <dbReference type="Proteomes" id="UP000318453"/>
    </source>
</evidence>
<dbReference type="GO" id="GO:0015768">
    <property type="term" value="P:maltose transport"/>
    <property type="evidence" value="ECO:0007669"/>
    <property type="project" value="TreeGrafter"/>
</dbReference>
<dbReference type="EMBL" id="CP042326">
    <property type="protein sequence ID" value="QDZ39380.1"/>
    <property type="molecule type" value="Genomic_DNA"/>
</dbReference>
<keyword evidence="3 4" id="KW-0732">Signal</keyword>
<dbReference type="CDD" id="cd14748">
    <property type="entry name" value="PBP2_UgpB"/>
    <property type="match status" value="1"/>
</dbReference>
<dbReference type="AlphaFoldDB" id="A0A5B8NM79"/>
<evidence type="ECO:0000256" key="4">
    <source>
        <dbReference type="SAM" id="SignalP"/>
    </source>
</evidence>
<evidence type="ECO:0000256" key="2">
    <source>
        <dbReference type="ARBA" id="ARBA00022448"/>
    </source>
</evidence>
<evidence type="ECO:0000256" key="1">
    <source>
        <dbReference type="ARBA" id="ARBA00008520"/>
    </source>
</evidence>
<evidence type="ECO:0000313" key="5">
    <source>
        <dbReference type="EMBL" id="QDZ39380.1"/>
    </source>
</evidence>
<dbReference type="Proteomes" id="UP000318453">
    <property type="component" value="Chromosome"/>
</dbReference>
<dbReference type="PANTHER" id="PTHR30061:SF50">
    <property type="entry name" value="MALTOSE_MALTODEXTRIN-BINDING PERIPLASMIC PROTEIN"/>
    <property type="match status" value="1"/>
</dbReference>
<name>A0A5B8NM79_9CHRO</name>
<dbReference type="SUPFAM" id="SSF53850">
    <property type="entry name" value="Periplasmic binding protein-like II"/>
    <property type="match status" value="1"/>
</dbReference>
<dbReference type="Gene3D" id="3.40.190.10">
    <property type="entry name" value="Periplasmic binding protein-like II"/>
    <property type="match status" value="1"/>
</dbReference>
<organism evidence="5 6">
    <name type="scientific">Euhalothece natronophila Z-M001</name>
    <dbReference type="NCBI Taxonomy" id="522448"/>
    <lineage>
        <taxon>Bacteria</taxon>
        <taxon>Bacillati</taxon>
        <taxon>Cyanobacteriota</taxon>
        <taxon>Cyanophyceae</taxon>
        <taxon>Oscillatoriophycideae</taxon>
        <taxon>Chroococcales</taxon>
        <taxon>Halothecacae</taxon>
        <taxon>Halothece cluster</taxon>
        <taxon>Euhalothece</taxon>
    </lineage>
</organism>
<dbReference type="GO" id="GO:1901982">
    <property type="term" value="F:maltose binding"/>
    <property type="evidence" value="ECO:0007669"/>
    <property type="project" value="TreeGrafter"/>
</dbReference>
<dbReference type="OrthoDB" id="383712at2"/>
<dbReference type="KEGG" id="enn:FRE64_05230"/>
<comment type="similarity">
    <text evidence="1">Belongs to the bacterial solute-binding protein 1 family.</text>
</comment>
<keyword evidence="2" id="KW-0813">Transport</keyword>
<feature type="chain" id="PRO_5022904187" evidence="4">
    <location>
        <begin position="32"/>
        <end position="437"/>
    </location>
</feature>
<dbReference type="PANTHER" id="PTHR30061">
    <property type="entry name" value="MALTOSE-BINDING PERIPLASMIC PROTEIN"/>
    <property type="match status" value="1"/>
</dbReference>
<accession>A0A5B8NM79</accession>
<dbReference type="GO" id="GO:0055052">
    <property type="term" value="C:ATP-binding cassette (ABC) transporter complex, substrate-binding subunit-containing"/>
    <property type="evidence" value="ECO:0007669"/>
    <property type="project" value="TreeGrafter"/>
</dbReference>
<sequence length="437" mass="49775">MNKKNYFFVNFRQVIFLVSLIILSCSLPLSSCTPFNVNGSTQNRVELTLWHGINPPPNREVFQELVNQFNENHQNIKVNPIYIGQPDGQLPKILTAFVGDVPPDMLWFVPQLTGKLVDLGAIRSLDDWFNESPLKDEIEPVLLESMELNGHIWSIPFGTNNAGVFYRPSLFEEAGIETIPETWDELEETAEKLTKDFDEDGRIDQHGMFLSLGKGEWTVFTWLPFVYSANGQLLSDNGQPNLVNSGAISALEFGSNLVKNNWAVLSAPERGYELDNFLSGDVAMQVTGPWTLGQLSDTEIDYDVFPFPKKEQQAAVVGGENLFVFKTDSKREKACFEFLEYVLSEEFQTEWALQTGYLPVNVKSKQSKRYQEFVEDNPVLEVFLKQMEVSKVRPIIPNYNRLSENFGRAIEASLLREKEPKSALEESQQRLDFIFND</sequence>
<dbReference type="RefSeq" id="WP_146294983.1">
    <property type="nucleotide sequence ID" value="NZ_CP042326.1"/>
</dbReference>
<reference evidence="5 6" key="1">
    <citation type="submission" date="2019-08" db="EMBL/GenBank/DDBJ databases">
        <title>Carotenoids and Carotenoid Binding Proteins in the Halophilic Cyanobacterium Euhalothece sp. ZM00.</title>
        <authorList>
            <person name="Cho S.M."/>
            <person name="Song J.Y."/>
            <person name="Park Y.-I."/>
        </authorList>
    </citation>
    <scope>NUCLEOTIDE SEQUENCE [LARGE SCALE GENOMIC DNA]</scope>
    <source>
        <strain evidence="5 6">Z-M001</strain>
    </source>
</reference>
<dbReference type="GO" id="GO:0042956">
    <property type="term" value="P:maltodextrin transmembrane transport"/>
    <property type="evidence" value="ECO:0007669"/>
    <property type="project" value="TreeGrafter"/>
</dbReference>
<proteinExistence type="inferred from homology"/>
<feature type="signal peptide" evidence="4">
    <location>
        <begin position="1"/>
        <end position="31"/>
    </location>
</feature>
<dbReference type="PROSITE" id="PS51257">
    <property type="entry name" value="PROKAR_LIPOPROTEIN"/>
    <property type="match status" value="1"/>
</dbReference>
<gene>
    <name evidence="5" type="ORF">FRE64_05230</name>
</gene>